<dbReference type="OrthoDB" id="3385524at2"/>
<evidence type="ECO:0008006" key="4">
    <source>
        <dbReference type="Google" id="ProtNLM"/>
    </source>
</evidence>
<reference evidence="2 3" key="1">
    <citation type="submission" date="2018-03" db="EMBL/GenBank/DDBJ databases">
        <authorList>
            <person name="Keele B.F."/>
        </authorList>
    </citation>
    <scope>NUCLEOTIDE SEQUENCE [LARGE SCALE GENOMIC DNA]</scope>
    <source>
        <strain evidence="2 3">IB-3</strain>
    </source>
</reference>
<sequence length="392" mass="43840">MHPRPRPRVRRSAAVGIGALALLLVAVPFLPDSGRDGAGRPDLERSAGSGIAPESQAEIERVVAEGESLTVDGRSSTYALAIAATRCAVFEGQRYCLGLGWTTRTQQEAAEALAAALATDPSRAGDVEQPEQTGDLDPTTALRQRAAMSTKDRARVERAELETAARSVAKVWEIRHEIQGVPLPDDFALRHPETAIAARAKPRKHPRAFKILDERHVRPQNLTYYCGPATAQMIGWGWRERRQGQALWADKLHTSTAGTSISDMVRVVNHNTGYDNDDHAGPYVVLDIGDFTYLQWWRLMKRHIHGYKAPIVLHPILHKKFFPYLDDDASGHFQVGRGYRRTQDGSKLIGYFEPWDQSRFDPTEPRIARTQWQSAYKSFRANQAHFQHNLGV</sequence>
<evidence type="ECO:0000256" key="1">
    <source>
        <dbReference type="SAM" id="MobiDB-lite"/>
    </source>
</evidence>
<feature type="region of interest" description="Disordered" evidence="1">
    <location>
        <begin position="35"/>
        <end position="55"/>
    </location>
</feature>
<dbReference type="EMBL" id="PYXZ01000008">
    <property type="protein sequence ID" value="PUA79860.1"/>
    <property type="molecule type" value="Genomic_DNA"/>
</dbReference>
<dbReference type="Proteomes" id="UP000244867">
    <property type="component" value="Unassembled WGS sequence"/>
</dbReference>
<feature type="compositionally biased region" description="Basic and acidic residues" evidence="1">
    <location>
        <begin position="35"/>
        <end position="45"/>
    </location>
</feature>
<organism evidence="2 3">
    <name type="scientific">Nocardioides currus</name>
    <dbReference type="NCBI Taxonomy" id="2133958"/>
    <lineage>
        <taxon>Bacteria</taxon>
        <taxon>Bacillati</taxon>
        <taxon>Actinomycetota</taxon>
        <taxon>Actinomycetes</taxon>
        <taxon>Propionibacteriales</taxon>
        <taxon>Nocardioidaceae</taxon>
        <taxon>Nocardioides</taxon>
    </lineage>
</organism>
<evidence type="ECO:0000313" key="3">
    <source>
        <dbReference type="Proteomes" id="UP000244867"/>
    </source>
</evidence>
<proteinExistence type="predicted"/>
<evidence type="ECO:0000313" key="2">
    <source>
        <dbReference type="EMBL" id="PUA79860.1"/>
    </source>
</evidence>
<protein>
    <recommendedName>
        <fullName evidence="4">Peptidase C39-like domain-containing protein</fullName>
    </recommendedName>
</protein>
<dbReference type="RefSeq" id="WP_108345725.1">
    <property type="nucleotide sequence ID" value="NZ_PYXZ01000008.1"/>
</dbReference>
<name>A0A2R7YTY1_9ACTN</name>
<gene>
    <name evidence="2" type="ORF">C7S10_17530</name>
</gene>
<keyword evidence="3" id="KW-1185">Reference proteome</keyword>
<accession>A0A2R7YTY1</accession>
<dbReference type="AlphaFoldDB" id="A0A2R7YTY1"/>
<comment type="caution">
    <text evidence="2">The sequence shown here is derived from an EMBL/GenBank/DDBJ whole genome shotgun (WGS) entry which is preliminary data.</text>
</comment>